<reference evidence="1 2" key="1">
    <citation type="journal article" date="2022" name="bioRxiv">
        <title>The genome of the oomycete Peronosclerospora sorghi, a cosmopolitan pathogen of maize and sorghum, is inflated with dispersed pseudogenes.</title>
        <authorList>
            <person name="Fletcher K."/>
            <person name="Martin F."/>
            <person name="Isakeit T."/>
            <person name="Cavanaugh K."/>
            <person name="Magill C."/>
            <person name="Michelmore R."/>
        </authorList>
    </citation>
    <scope>NUCLEOTIDE SEQUENCE [LARGE SCALE GENOMIC DNA]</scope>
    <source>
        <strain evidence="1">P6</strain>
    </source>
</reference>
<gene>
    <name evidence="1" type="ORF">PsorP6_006375</name>
</gene>
<organism evidence="1 2">
    <name type="scientific">Peronosclerospora sorghi</name>
    <dbReference type="NCBI Taxonomy" id="230839"/>
    <lineage>
        <taxon>Eukaryota</taxon>
        <taxon>Sar</taxon>
        <taxon>Stramenopiles</taxon>
        <taxon>Oomycota</taxon>
        <taxon>Peronosporomycetes</taxon>
        <taxon>Peronosporales</taxon>
        <taxon>Peronosporaceae</taxon>
        <taxon>Peronosclerospora</taxon>
    </lineage>
</organism>
<proteinExistence type="predicted"/>
<sequence>MAIRGTSAIQDGRYFDHEKKLLASMTFPSCFEKRVDMRKVQRDVIYRWVTERITQLLGFEDDIVVSMAINLLEPRVDEKLDPKQVQLALTGFLEKQAGAFMEELWQLLLSAQTNPTGIPSAILDQKKQDMEHLAAEKARLKHVLDAKKVERRENERGTRQKEKRGAEKVDERRSFRREERSRLDEKRRAPSRSRRTYSPAIAEWAKESTATSTLAQSTETTTESMETRTIAKCPSGSHRDARPIPVLVCETPSLEVAVSLSRSIPSTTCGTQQEADASNSQPSLPSQPVQLVVGILSGLAIFTLVFVRAPSPDQVAPKKRGFIE</sequence>
<keyword evidence="2" id="KW-1185">Reference proteome</keyword>
<name>A0ACC0W478_9STRA</name>
<evidence type="ECO:0000313" key="1">
    <source>
        <dbReference type="EMBL" id="KAI9913136.1"/>
    </source>
</evidence>
<accession>A0ACC0W478</accession>
<dbReference type="EMBL" id="CM047583">
    <property type="protein sequence ID" value="KAI9913136.1"/>
    <property type="molecule type" value="Genomic_DNA"/>
</dbReference>
<protein>
    <submittedName>
        <fullName evidence="1">Uncharacterized protein</fullName>
    </submittedName>
</protein>
<comment type="caution">
    <text evidence="1">The sequence shown here is derived from an EMBL/GenBank/DDBJ whole genome shotgun (WGS) entry which is preliminary data.</text>
</comment>
<dbReference type="Proteomes" id="UP001163321">
    <property type="component" value="Chromosome 4"/>
</dbReference>
<evidence type="ECO:0000313" key="2">
    <source>
        <dbReference type="Proteomes" id="UP001163321"/>
    </source>
</evidence>